<dbReference type="AlphaFoldDB" id="J3MNL3"/>
<evidence type="ECO:0000256" key="1">
    <source>
        <dbReference type="SAM" id="Phobius"/>
    </source>
</evidence>
<feature type="chain" id="PRO_5003775148" evidence="2">
    <location>
        <begin position="18"/>
        <end position="232"/>
    </location>
</feature>
<reference evidence="3" key="2">
    <citation type="submission" date="2013-04" db="UniProtKB">
        <authorList>
            <consortium name="EnsemblPlants"/>
        </authorList>
    </citation>
    <scope>IDENTIFICATION</scope>
</reference>
<feature type="signal peptide" evidence="2">
    <location>
        <begin position="1"/>
        <end position="17"/>
    </location>
</feature>
<sequence length="232" mass="26350">MWILYLVPSFFVVVATISRVRLPCIKKLVDCVLSSNQLAWRQTILNLRTVFPYHFFRENCGTLPWTPQVVLMFIFELPPFAMMVYQVYFSGGVVRQLSDSSSGRAYHLSLIRLMSKKYFGTNAKQSSEKNLMPSLKIFYGVVLGQGILYIVAYLLEVFSFIPRRSLIHHSGFRGQLGVEYVNLYYAYAFEKCMGGAVLVPNKINLVNFAMDSLNSDSSRNKLYGGSDAAQLS</sequence>
<feature type="transmembrane region" description="Helical" evidence="1">
    <location>
        <begin position="137"/>
        <end position="155"/>
    </location>
</feature>
<evidence type="ECO:0000313" key="3">
    <source>
        <dbReference type="EnsemblPlants" id="OB07G29950.1"/>
    </source>
</evidence>
<dbReference type="Proteomes" id="UP000006038">
    <property type="component" value="Chromosome 7"/>
</dbReference>
<keyword evidence="4" id="KW-1185">Reference proteome</keyword>
<keyword evidence="1" id="KW-0812">Transmembrane</keyword>
<dbReference type="PANTHER" id="PTHR33115">
    <property type="entry name" value="ARM REPEAT SUPERFAMILY PROTEIN"/>
    <property type="match status" value="1"/>
</dbReference>
<proteinExistence type="predicted"/>
<keyword evidence="2" id="KW-0732">Signal</keyword>
<dbReference type="EnsemblPlants" id="OB07G29950.1">
    <property type="protein sequence ID" value="OB07G29950.1"/>
    <property type="gene ID" value="OB07G29950"/>
</dbReference>
<name>J3MNL3_ORYBR</name>
<evidence type="ECO:0000313" key="4">
    <source>
        <dbReference type="Proteomes" id="UP000006038"/>
    </source>
</evidence>
<dbReference type="Gramene" id="OB07G29950.1">
    <property type="protein sequence ID" value="OB07G29950.1"/>
    <property type="gene ID" value="OB07G29950"/>
</dbReference>
<keyword evidence="1" id="KW-1133">Transmembrane helix</keyword>
<reference evidence="3" key="1">
    <citation type="journal article" date="2013" name="Nat. Commun.">
        <title>Whole-genome sequencing of Oryza brachyantha reveals mechanisms underlying Oryza genome evolution.</title>
        <authorList>
            <person name="Chen J."/>
            <person name="Huang Q."/>
            <person name="Gao D."/>
            <person name="Wang J."/>
            <person name="Lang Y."/>
            <person name="Liu T."/>
            <person name="Li B."/>
            <person name="Bai Z."/>
            <person name="Luis Goicoechea J."/>
            <person name="Liang C."/>
            <person name="Chen C."/>
            <person name="Zhang W."/>
            <person name="Sun S."/>
            <person name="Liao Y."/>
            <person name="Zhang X."/>
            <person name="Yang L."/>
            <person name="Song C."/>
            <person name="Wang M."/>
            <person name="Shi J."/>
            <person name="Liu G."/>
            <person name="Liu J."/>
            <person name="Zhou H."/>
            <person name="Zhou W."/>
            <person name="Yu Q."/>
            <person name="An N."/>
            <person name="Chen Y."/>
            <person name="Cai Q."/>
            <person name="Wang B."/>
            <person name="Liu B."/>
            <person name="Min J."/>
            <person name="Huang Y."/>
            <person name="Wu H."/>
            <person name="Li Z."/>
            <person name="Zhang Y."/>
            <person name="Yin Y."/>
            <person name="Song W."/>
            <person name="Jiang J."/>
            <person name="Jackson S.A."/>
            <person name="Wing R.A."/>
            <person name="Wang J."/>
            <person name="Chen M."/>
        </authorList>
    </citation>
    <scope>NUCLEOTIDE SEQUENCE [LARGE SCALE GENOMIC DNA]</scope>
    <source>
        <strain evidence="3">cv. IRGC 101232</strain>
    </source>
</reference>
<dbReference type="HOGENOM" id="CLU_1196469_0_0_1"/>
<evidence type="ECO:0000256" key="2">
    <source>
        <dbReference type="SAM" id="SignalP"/>
    </source>
</evidence>
<accession>J3MNL3</accession>
<keyword evidence="1" id="KW-0472">Membrane</keyword>
<dbReference type="PANTHER" id="PTHR33115:SF73">
    <property type="entry name" value="OS07G0649300 PROTEIN"/>
    <property type="match status" value="1"/>
</dbReference>
<protein>
    <submittedName>
        <fullName evidence="3">Uncharacterized protein</fullName>
    </submittedName>
</protein>
<organism evidence="3">
    <name type="scientific">Oryza brachyantha</name>
    <name type="common">malo sina</name>
    <dbReference type="NCBI Taxonomy" id="4533"/>
    <lineage>
        <taxon>Eukaryota</taxon>
        <taxon>Viridiplantae</taxon>
        <taxon>Streptophyta</taxon>
        <taxon>Embryophyta</taxon>
        <taxon>Tracheophyta</taxon>
        <taxon>Spermatophyta</taxon>
        <taxon>Magnoliopsida</taxon>
        <taxon>Liliopsida</taxon>
        <taxon>Poales</taxon>
        <taxon>Poaceae</taxon>
        <taxon>BOP clade</taxon>
        <taxon>Oryzoideae</taxon>
        <taxon>Oryzeae</taxon>
        <taxon>Oryzinae</taxon>
        <taxon>Oryza</taxon>
    </lineage>
</organism>